<organism evidence="1 2">
    <name type="scientific">Clostridium ganghwense</name>
    <dbReference type="NCBI Taxonomy" id="312089"/>
    <lineage>
        <taxon>Bacteria</taxon>
        <taxon>Bacillati</taxon>
        <taxon>Bacillota</taxon>
        <taxon>Clostridia</taxon>
        <taxon>Eubacteriales</taxon>
        <taxon>Clostridiaceae</taxon>
        <taxon>Clostridium</taxon>
    </lineage>
</organism>
<sequence>MYEYKFEKIEMKSGLLRVKPEEDYHKIIEKYAAEGWRLIQIFAPAISGYGSAPYYELIFEKQK</sequence>
<evidence type="ECO:0000313" key="2">
    <source>
        <dbReference type="Proteomes" id="UP001079657"/>
    </source>
</evidence>
<dbReference type="EMBL" id="JAPQES010000007">
    <property type="protein sequence ID" value="MCY6372496.1"/>
    <property type="molecule type" value="Genomic_DNA"/>
</dbReference>
<protein>
    <submittedName>
        <fullName evidence="1">DUF4177 domain-containing protein</fullName>
    </submittedName>
</protein>
<evidence type="ECO:0000313" key="1">
    <source>
        <dbReference type="EMBL" id="MCY6372496.1"/>
    </source>
</evidence>
<dbReference type="Proteomes" id="UP001079657">
    <property type="component" value="Unassembled WGS sequence"/>
</dbReference>
<dbReference type="Pfam" id="PF13783">
    <property type="entry name" value="DUF4177"/>
    <property type="match status" value="1"/>
</dbReference>
<name>A0ABT4CWT8_9CLOT</name>
<gene>
    <name evidence="1" type="ORF">OXH55_17850</name>
</gene>
<keyword evidence="2" id="KW-1185">Reference proteome</keyword>
<reference evidence="1" key="1">
    <citation type="submission" date="2022-12" db="EMBL/GenBank/DDBJ databases">
        <authorList>
            <person name="Wang J."/>
        </authorList>
    </citation>
    <scope>NUCLEOTIDE SEQUENCE</scope>
    <source>
        <strain evidence="1">HY-42-06</strain>
    </source>
</reference>
<dbReference type="InterPro" id="IPR025234">
    <property type="entry name" value="YjzH-like"/>
</dbReference>
<proteinExistence type="predicted"/>
<accession>A0ABT4CWT8</accession>
<dbReference type="RefSeq" id="WP_268051496.1">
    <property type="nucleotide sequence ID" value="NZ_JAPQES010000007.1"/>
</dbReference>
<comment type="caution">
    <text evidence="1">The sequence shown here is derived from an EMBL/GenBank/DDBJ whole genome shotgun (WGS) entry which is preliminary data.</text>
</comment>